<feature type="transmembrane region" description="Helical" evidence="1">
    <location>
        <begin position="146"/>
        <end position="163"/>
    </location>
</feature>
<dbReference type="Proteomes" id="UP000198575">
    <property type="component" value="Unassembled WGS sequence"/>
</dbReference>
<keyword evidence="1" id="KW-0472">Membrane</keyword>
<evidence type="ECO:0000313" key="3">
    <source>
        <dbReference type="Proteomes" id="UP000198575"/>
    </source>
</evidence>
<protein>
    <submittedName>
        <fullName evidence="2">Uncharacterized protein</fullName>
    </submittedName>
</protein>
<accession>A0A1I5B3G5</accession>
<sequence>MTEPNDTFNYLAVLFSIILGLAVTEILQGLRRLMLRRRTTKLYWPALLWAITLLVILAQSWWAMFGLRAHLQWTFGMYGIVLLQCAVLYLVAGLSLAGLEDESAGDMKRAYFDNARAFFLLLTGVLAISLLKDVVIQGHLPGPANVAFHAIYALGALIAAVTRKPWVHEAYAPLAALAFAAYIVVLFDRLA</sequence>
<dbReference type="AlphaFoldDB" id="A0A1I5B3G5"/>
<organism evidence="2 3">
    <name type="scientific">Dokdonella immobilis</name>
    <dbReference type="NCBI Taxonomy" id="578942"/>
    <lineage>
        <taxon>Bacteria</taxon>
        <taxon>Pseudomonadati</taxon>
        <taxon>Pseudomonadota</taxon>
        <taxon>Gammaproteobacteria</taxon>
        <taxon>Lysobacterales</taxon>
        <taxon>Rhodanobacteraceae</taxon>
        <taxon>Dokdonella</taxon>
    </lineage>
</organism>
<gene>
    <name evidence="2" type="ORF">SAMN05216289_1502</name>
</gene>
<dbReference type="EMBL" id="FOVF01000050">
    <property type="protein sequence ID" value="SFN69235.1"/>
    <property type="molecule type" value="Genomic_DNA"/>
</dbReference>
<feature type="transmembrane region" description="Helical" evidence="1">
    <location>
        <begin position="118"/>
        <end position="140"/>
    </location>
</feature>
<keyword evidence="1" id="KW-1133">Transmembrane helix</keyword>
<dbReference type="RefSeq" id="WP_092410939.1">
    <property type="nucleotide sequence ID" value="NZ_FOVF01000050.1"/>
</dbReference>
<dbReference type="STRING" id="578942.SAMN05216289_1502"/>
<dbReference type="OrthoDB" id="7571741at2"/>
<reference evidence="2 3" key="1">
    <citation type="submission" date="2016-10" db="EMBL/GenBank/DDBJ databases">
        <authorList>
            <person name="de Groot N.N."/>
        </authorList>
    </citation>
    <scope>NUCLEOTIDE SEQUENCE [LARGE SCALE GENOMIC DNA]</scope>
    <source>
        <strain evidence="2 3">CGMCC 1.7659</strain>
    </source>
</reference>
<feature type="transmembrane region" description="Helical" evidence="1">
    <location>
        <begin position="75"/>
        <end position="97"/>
    </location>
</feature>
<name>A0A1I5B3G5_9GAMM</name>
<keyword evidence="1" id="KW-0812">Transmembrane</keyword>
<feature type="transmembrane region" description="Helical" evidence="1">
    <location>
        <begin position="42"/>
        <end position="63"/>
    </location>
</feature>
<evidence type="ECO:0000313" key="2">
    <source>
        <dbReference type="EMBL" id="SFN69235.1"/>
    </source>
</evidence>
<proteinExistence type="predicted"/>
<evidence type="ECO:0000256" key="1">
    <source>
        <dbReference type="SAM" id="Phobius"/>
    </source>
</evidence>
<feature type="transmembrane region" description="Helical" evidence="1">
    <location>
        <begin position="12"/>
        <end position="30"/>
    </location>
</feature>
<feature type="transmembrane region" description="Helical" evidence="1">
    <location>
        <begin position="170"/>
        <end position="187"/>
    </location>
</feature>
<keyword evidence="3" id="KW-1185">Reference proteome</keyword>